<dbReference type="InterPro" id="IPR010987">
    <property type="entry name" value="Glutathione-S-Trfase_C-like"/>
</dbReference>
<feature type="domain" description="GST N-terminal" evidence="5">
    <location>
        <begin position="34"/>
        <end position="111"/>
    </location>
</feature>
<dbReference type="PROSITE" id="PS50404">
    <property type="entry name" value="GST_NTER"/>
    <property type="match status" value="1"/>
</dbReference>
<dbReference type="InterPro" id="IPR040079">
    <property type="entry name" value="Glutathione_S-Trfase"/>
</dbReference>
<proteinExistence type="inferred from homology"/>
<comment type="catalytic activity">
    <reaction evidence="4">
        <text>RX + glutathione = an S-substituted glutathione + a halide anion + H(+)</text>
        <dbReference type="Rhea" id="RHEA:16437"/>
        <dbReference type="ChEBI" id="CHEBI:15378"/>
        <dbReference type="ChEBI" id="CHEBI:16042"/>
        <dbReference type="ChEBI" id="CHEBI:17792"/>
        <dbReference type="ChEBI" id="CHEBI:57925"/>
        <dbReference type="ChEBI" id="CHEBI:90779"/>
        <dbReference type="EC" id="2.5.1.18"/>
    </reaction>
</comment>
<dbReference type="InterPro" id="IPR004045">
    <property type="entry name" value="Glutathione_S-Trfase_N"/>
</dbReference>
<reference evidence="7" key="1">
    <citation type="submission" date="2020-07" db="EMBL/GenBank/DDBJ databases">
        <title>The High-quality genome of the commercially important snow crab, Chionoecetes opilio.</title>
        <authorList>
            <person name="Jeong J.-H."/>
            <person name="Ryu S."/>
        </authorList>
    </citation>
    <scope>NUCLEOTIDE SEQUENCE</scope>
    <source>
        <strain evidence="7">MADBK_172401_WGS</strain>
        <tissue evidence="7">Digestive gland</tissue>
    </source>
</reference>
<dbReference type="InterPro" id="IPR036282">
    <property type="entry name" value="Glutathione-S-Trfase_C_sf"/>
</dbReference>
<dbReference type="GO" id="GO:0004602">
    <property type="term" value="F:glutathione peroxidase activity"/>
    <property type="evidence" value="ECO:0007669"/>
    <property type="project" value="UniProtKB-ARBA"/>
</dbReference>
<evidence type="ECO:0000256" key="1">
    <source>
        <dbReference type="ARBA" id="ARBA00012452"/>
    </source>
</evidence>
<dbReference type="InterPro" id="IPR004046">
    <property type="entry name" value="GST_C"/>
</dbReference>
<name>A0A8J4YPW1_CHIOP</name>
<dbReference type="Gene3D" id="1.20.1050.10">
    <property type="match status" value="1"/>
</dbReference>
<dbReference type="OrthoDB" id="414243at2759"/>
<dbReference type="SUPFAM" id="SSF47616">
    <property type="entry name" value="GST C-terminal domain-like"/>
    <property type="match status" value="1"/>
</dbReference>
<accession>A0A8J4YPW1</accession>
<dbReference type="CDD" id="cd03039">
    <property type="entry name" value="GST_N_Sigma_like"/>
    <property type="match status" value="1"/>
</dbReference>
<dbReference type="SUPFAM" id="SSF52833">
    <property type="entry name" value="Thioredoxin-like"/>
    <property type="match status" value="1"/>
</dbReference>
<keyword evidence="8" id="KW-1185">Reference proteome</keyword>
<dbReference type="InterPro" id="IPR036249">
    <property type="entry name" value="Thioredoxin-like_sf"/>
</dbReference>
<dbReference type="PROSITE" id="PS50405">
    <property type="entry name" value="GST_CTER"/>
    <property type="match status" value="1"/>
</dbReference>
<evidence type="ECO:0000259" key="5">
    <source>
        <dbReference type="PROSITE" id="PS50404"/>
    </source>
</evidence>
<evidence type="ECO:0000256" key="2">
    <source>
        <dbReference type="ARBA" id="ARBA00022679"/>
    </source>
</evidence>
<comment type="similarity">
    <text evidence="3">Belongs to the GST superfamily. Sigma family.</text>
</comment>
<dbReference type="EC" id="2.5.1.18" evidence="1"/>
<dbReference type="AlphaFoldDB" id="A0A8J4YPW1"/>
<evidence type="ECO:0000313" key="7">
    <source>
        <dbReference type="EMBL" id="KAG0728186.1"/>
    </source>
</evidence>
<dbReference type="EMBL" id="JACEEZ010002526">
    <property type="protein sequence ID" value="KAG0728186.1"/>
    <property type="molecule type" value="Genomic_DNA"/>
</dbReference>
<dbReference type="Proteomes" id="UP000770661">
    <property type="component" value="Unassembled WGS sequence"/>
</dbReference>
<dbReference type="GO" id="GO:0004364">
    <property type="term" value="F:glutathione transferase activity"/>
    <property type="evidence" value="ECO:0007669"/>
    <property type="project" value="UniProtKB-EC"/>
</dbReference>
<sequence>MLAFKATTSFPPLLLAAPDTIQQHQTRLLPAAMPEYKLIYFNARGRAELVRWIFAYGDIPYTDERFEMEDWPEKKPSVPGGRVPVLLVDDKPLLQSLAIARYAARQASLIPEDSLEAARCDALVDTTAEIMGEVYSNVFKLDKEKMAEVFKDDLTPKLITPFLTSLEADLEDQEWFASGQVTWADLAIGLVVGGLKQFDADLLSQYPGVEALVSRVMALPNIKEWNDKQPELNF</sequence>
<dbReference type="SFLD" id="SFLDS00019">
    <property type="entry name" value="Glutathione_Transferase_(cytos"/>
    <property type="match status" value="1"/>
</dbReference>
<evidence type="ECO:0000256" key="4">
    <source>
        <dbReference type="ARBA" id="ARBA00047960"/>
    </source>
</evidence>
<evidence type="ECO:0000259" key="6">
    <source>
        <dbReference type="PROSITE" id="PS50405"/>
    </source>
</evidence>
<dbReference type="Gene3D" id="3.40.30.10">
    <property type="entry name" value="Glutaredoxin"/>
    <property type="match status" value="1"/>
</dbReference>
<dbReference type="SFLD" id="SFLDG00363">
    <property type="entry name" value="AMPS_(cytGST):_Alpha-__Mu-__Pi"/>
    <property type="match status" value="1"/>
</dbReference>
<keyword evidence="2" id="KW-0808">Transferase</keyword>
<dbReference type="PANTHER" id="PTHR11571:SF224">
    <property type="entry name" value="HEMATOPOIETIC PROSTAGLANDIN D SYNTHASE"/>
    <property type="match status" value="1"/>
</dbReference>
<dbReference type="CDD" id="cd03192">
    <property type="entry name" value="GST_C_Sigma_like"/>
    <property type="match status" value="1"/>
</dbReference>
<feature type="domain" description="GST C-terminal" evidence="6">
    <location>
        <begin position="113"/>
        <end position="234"/>
    </location>
</feature>
<evidence type="ECO:0000313" key="8">
    <source>
        <dbReference type="Proteomes" id="UP000770661"/>
    </source>
</evidence>
<organism evidence="7 8">
    <name type="scientific">Chionoecetes opilio</name>
    <name type="common">Atlantic snow crab</name>
    <name type="synonym">Cancer opilio</name>
    <dbReference type="NCBI Taxonomy" id="41210"/>
    <lineage>
        <taxon>Eukaryota</taxon>
        <taxon>Metazoa</taxon>
        <taxon>Ecdysozoa</taxon>
        <taxon>Arthropoda</taxon>
        <taxon>Crustacea</taxon>
        <taxon>Multicrustacea</taxon>
        <taxon>Malacostraca</taxon>
        <taxon>Eumalacostraca</taxon>
        <taxon>Eucarida</taxon>
        <taxon>Decapoda</taxon>
        <taxon>Pleocyemata</taxon>
        <taxon>Brachyura</taxon>
        <taxon>Eubrachyura</taxon>
        <taxon>Majoidea</taxon>
        <taxon>Majidae</taxon>
        <taxon>Chionoecetes</taxon>
    </lineage>
</organism>
<protein>
    <recommendedName>
        <fullName evidence="1">glutathione transferase</fullName>
        <ecNumber evidence="1">2.5.1.18</ecNumber>
    </recommendedName>
</protein>
<gene>
    <name evidence="7" type="primary">HPGDS_2</name>
    <name evidence="7" type="ORF">GWK47_003792</name>
</gene>
<dbReference type="InterPro" id="IPR050213">
    <property type="entry name" value="GST_superfamily"/>
</dbReference>
<dbReference type="SFLD" id="SFLDG01205">
    <property type="entry name" value="AMPS.1"/>
    <property type="match status" value="1"/>
</dbReference>
<dbReference type="Pfam" id="PF02798">
    <property type="entry name" value="GST_N"/>
    <property type="match status" value="1"/>
</dbReference>
<dbReference type="Pfam" id="PF14497">
    <property type="entry name" value="GST_C_3"/>
    <property type="match status" value="1"/>
</dbReference>
<dbReference type="PANTHER" id="PTHR11571">
    <property type="entry name" value="GLUTATHIONE S-TRANSFERASE"/>
    <property type="match status" value="1"/>
</dbReference>
<comment type="caution">
    <text evidence="7">The sequence shown here is derived from an EMBL/GenBank/DDBJ whole genome shotgun (WGS) entry which is preliminary data.</text>
</comment>
<evidence type="ECO:0000256" key="3">
    <source>
        <dbReference type="ARBA" id="ARBA00038317"/>
    </source>
</evidence>
<dbReference type="FunFam" id="3.40.30.10:FF:000035">
    <property type="entry name" value="hematopoietic prostaglandin D synthase"/>
    <property type="match status" value="1"/>
</dbReference>